<reference evidence="5 6" key="1">
    <citation type="submission" date="2021-05" db="EMBL/GenBank/DDBJ databases">
        <title>Roseococcus sp. XZZS9, whole genome shotgun sequencing project.</title>
        <authorList>
            <person name="Zhao G."/>
            <person name="Shen L."/>
        </authorList>
    </citation>
    <scope>NUCLEOTIDE SEQUENCE [LARGE SCALE GENOMIC DNA]</scope>
    <source>
        <strain evidence="5 6">XZZS9</strain>
    </source>
</reference>
<organism evidence="5 6">
    <name type="scientific">Roseococcus pinisoli</name>
    <dbReference type="NCBI Taxonomy" id="2835040"/>
    <lineage>
        <taxon>Bacteria</taxon>
        <taxon>Pseudomonadati</taxon>
        <taxon>Pseudomonadota</taxon>
        <taxon>Alphaproteobacteria</taxon>
        <taxon>Acetobacterales</taxon>
        <taxon>Roseomonadaceae</taxon>
        <taxon>Roseococcus</taxon>
    </lineage>
</organism>
<evidence type="ECO:0000313" key="6">
    <source>
        <dbReference type="Proteomes" id="UP000766336"/>
    </source>
</evidence>
<feature type="domain" description="Enoyl reductase (ER)" evidence="4">
    <location>
        <begin position="16"/>
        <end position="332"/>
    </location>
</feature>
<name>A0ABS5Q7Z0_9PROT</name>
<dbReference type="Gene3D" id="3.40.50.720">
    <property type="entry name" value="NAD(P)-binding Rossmann-like Domain"/>
    <property type="match status" value="1"/>
</dbReference>
<evidence type="ECO:0000256" key="3">
    <source>
        <dbReference type="RuleBase" id="RU364000"/>
    </source>
</evidence>
<gene>
    <name evidence="5" type="ORF">KHU32_01295</name>
</gene>
<dbReference type="InterPro" id="IPR013154">
    <property type="entry name" value="ADH-like_N"/>
</dbReference>
<sequence>MKAVAYTHCHPVTHEEALEDMVLRDPPEPRGHDLLIEVRAVSVNPVDAKQRAGADPAGEPRVLGFDAAGVIVARGPDAHIFGTGEEVYYAGVINRPGSNAQLQLVDERIVGRKPRNLTFGEAASLPLTAITAWEALFDRLRLPRGGADDGAVLIVGGAGGVGSMAIQLARRLTGLTVVTTASRPETREWCEKLGAHHVLDHAGDLPAQAKQLGLRFRWIFSTTHTVRHWRALCEMVAPQGAICAIDDFMEIEIGRLKAKSASFHWESMFARPVYRASDLLEQHRLLDEVATLVEAGTIQHTLTRHLGRIQAAHLLEGHALVESGRMIGKAVAEGWN</sequence>
<keyword evidence="3" id="KW-0862">Zinc</keyword>
<comment type="similarity">
    <text evidence="1 3">Belongs to the zinc-containing alcohol dehydrogenase family. Quinone oxidoreductase subfamily.</text>
</comment>
<dbReference type="SMART" id="SM00829">
    <property type="entry name" value="PKS_ER"/>
    <property type="match status" value="1"/>
</dbReference>
<keyword evidence="3" id="KW-0479">Metal-binding</keyword>
<dbReference type="Gene3D" id="3.90.180.10">
    <property type="entry name" value="Medium-chain alcohol dehydrogenases, catalytic domain"/>
    <property type="match status" value="1"/>
</dbReference>
<protein>
    <recommendedName>
        <fullName evidence="3">Zinc-type alcohol dehydrogenase-like protein</fullName>
    </recommendedName>
</protein>
<dbReference type="InterPro" id="IPR014182">
    <property type="entry name" value="ADH_Zn_typ-1"/>
</dbReference>
<keyword evidence="3" id="KW-0560">Oxidoreductase</keyword>
<dbReference type="InterPro" id="IPR036291">
    <property type="entry name" value="NAD(P)-bd_dom_sf"/>
</dbReference>
<dbReference type="Pfam" id="PF00107">
    <property type="entry name" value="ADH_zinc_N"/>
    <property type="match status" value="1"/>
</dbReference>
<dbReference type="RefSeq" id="WP_213668244.1">
    <property type="nucleotide sequence ID" value="NZ_JAHCDA010000001.1"/>
</dbReference>
<proteinExistence type="inferred from homology"/>
<dbReference type="SUPFAM" id="SSF50129">
    <property type="entry name" value="GroES-like"/>
    <property type="match status" value="1"/>
</dbReference>
<evidence type="ECO:0000256" key="2">
    <source>
        <dbReference type="ARBA" id="ARBA00022857"/>
    </source>
</evidence>
<dbReference type="CDD" id="cd08252">
    <property type="entry name" value="AL_MDR"/>
    <property type="match status" value="1"/>
</dbReference>
<dbReference type="InterPro" id="IPR013149">
    <property type="entry name" value="ADH-like_C"/>
</dbReference>
<keyword evidence="2" id="KW-0521">NADP</keyword>
<evidence type="ECO:0000256" key="1">
    <source>
        <dbReference type="ARBA" id="ARBA00010371"/>
    </source>
</evidence>
<dbReference type="EMBL" id="JAHCDA010000001">
    <property type="protein sequence ID" value="MBS7809552.1"/>
    <property type="molecule type" value="Genomic_DNA"/>
</dbReference>
<dbReference type="Proteomes" id="UP000766336">
    <property type="component" value="Unassembled WGS sequence"/>
</dbReference>
<dbReference type="InterPro" id="IPR011032">
    <property type="entry name" value="GroES-like_sf"/>
</dbReference>
<dbReference type="PANTHER" id="PTHR44154:SF1">
    <property type="entry name" value="QUINONE OXIDOREDUCTASE"/>
    <property type="match status" value="1"/>
</dbReference>
<dbReference type="InterPro" id="IPR051603">
    <property type="entry name" value="Zinc-ADH_QOR/CCCR"/>
</dbReference>
<dbReference type="NCBIfam" id="TIGR02817">
    <property type="entry name" value="adh_fam_1"/>
    <property type="match status" value="1"/>
</dbReference>
<dbReference type="InterPro" id="IPR020843">
    <property type="entry name" value="ER"/>
</dbReference>
<evidence type="ECO:0000313" key="5">
    <source>
        <dbReference type="EMBL" id="MBS7809552.1"/>
    </source>
</evidence>
<evidence type="ECO:0000259" key="4">
    <source>
        <dbReference type="SMART" id="SM00829"/>
    </source>
</evidence>
<comment type="caution">
    <text evidence="5">The sequence shown here is derived from an EMBL/GenBank/DDBJ whole genome shotgun (WGS) entry which is preliminary data.</text>
</comment>
<keyword evidence="6" id="KW-1185">Reference proteome</keyword>
<dbReference type="Pfam" id="PF08240">
    <property type="entry name" value="ADH_N"/>
    <property type="match status" value="1"/>
</dbReference>
<dbReference type="PANTHER" id="PTHR44154">
    <property type="entry name" value="QUINONE OXIDOREDUCTASE"/>
    <property type="match status" value="1"/>
</dbReference>
<accession>A0ABS5Q7Z0</accession>
<dbReference type="SUPFAM" id="SSF51735">
    <property type="entry name" value="NAD(P)-binding Rossmann-fold domains"/>
    <property type="match status" value="1"/>
</dbReference>